<protein>
    <submittedName>
        <fullName evidence="4">DUF1553 domain-containing protein</fullName>
    </submittedName>
</protein>
<dbReference type="InterPro" id="IPR022655">
    <property type="entry name" value="DUF1553"/>
</dbReference>
<dbReference type="Pfam" id="PF07635">
    <property type="entry name" value="PSCyt1"/>
    <property type="match status" value="1"/>
</dbReference>
<comment type="caution">
    <text evidence="4">The sequence shown here is derived from an EMBL/GenBank/DDBJ whole genome shotgun (WGS) entry which is preliminary data.</text>
</comment>
<accession>A0ABW0IGS2</accession>
<evidence type="ECO:0000313" key="5">
    <source>
        <dbReference type="Proteomes" id="UP001596106"/>
    </source>
</evidence>
<dbReference type="InterPro" id="IPR013320">
    <property type="entry name" value="ConA-like_dom_sf"/>
</dbReference>
<evidence type="ECO:0000259" key="3">
    <source>
        <dbReference type="SMART" id="SM00560"/>
    </source>
</evidence>
<gene>
    <name evidence="4" type="ORF">ACFPMF_25435</name>
</gene>
<dbReference type="Pfam" id="PF07587">
    <property type="entry name" value="PSD1"/>
    <property type="match status" value="1"/>
</dbReference>
<dbReference type="EMBL" id="JBHSMA010000015">
    <property type="protein sequence ID" value="MFC5412693.1"/>
    <property type="molecule type" value="Genomic_DNA"/>
</dbReference>
<dbReference type="Gene3D" id="2.60.120.200">
    <property type="match status" value="1"/>
</dbReference>
<evidence type="ECO:0000256" key="2">
    <source>
        <dbReference type="ARBA" id="ARBA00023157"/>
    </source>
</evidence>
<feature type="domain" description="LamG-like jellyroll fold" evidence="3">
    <location>
        <begin position="512"/>
        <end position="657"/>
    </location>
</feature>
<dbReference type="PANTHER" id="PTHR35889:SF3">
    <property type="entry name" value="F-BOX DOMAIN-CONTAINING PROTEIN"/>
    <property type="match status" value="1"/>
</dbReference>
<dbReference type="SMART" id="SM00560">
    <property type="entry name" value="LamGL"/>
    <property type="match status" value="1"/>
</dbReference>
<proteinExistence type="predicted"/>
<dbReference type="SUPFAM" id="SSF46626">
    <property type="entry name" value="Cytochrome c"/>
    <property type="match status" value="1"/>
</dbReference>
<keyword evidence="5" id="KW-1185">Reference proteome</keyword>
<dbReference type="InterPro" id="IPR036909">
    <property type="entry name" value="Cyt_c-like_dom_sf"/>
</dbReference>
<dbReference type="InterPro" id="IPR006558">
    <property type="entry name" value="LamG-like"/>
</dbReference>
<dbReference type="Proteomes" id="UP001596106">
    <property type="component" value="Unassembled WGS sequence"/>
</dbReference>
<dbReference type="RefSeq" id="WP_379850462.1">
    <property type="nucleotide sequence ID" value="NZ_JBHSMA010000015.1"/>
</dbReference>
<dbReference type="PROSITE" id="PS51257">
    <property type="entry name" value="PROKAR_LIPOPROTEIN"/>
    <property type="match status" value="1"/>
</dbReference>
<sequence>MKRIKISRFGSLLVGLAWVGTVWLTQGCGGVEKPAEIEQVADQLPDKIDYNLHVKPILSDKCFFCHGPDKASQKGGLELATREGAMAALKKAKNKKHAIVPGDLAESEVYYRLITKDEEEMMPPKSSNRVLTNYEKAVLIKWIEQGAEYKPHWALIKPEKPALPPVKNTAWSKNPIDYFVLSKLEEKGFTPAPEADKENLLRRVTLDLTGLPPTVAEVDAFLTDKSPNAYEKVVDRLLKSPHYGEKMAVDWLDVSRYADTHGYTVDRYRPMWPWRDWVIKSFNQNQRFDQFITWQLAGDLLPKATREQRLATGFNRNHSQNMEGGIINEEFRIEYVADRTNTVGTALMGMTMECARCHDHKFDPISQKDYYSLFAFFNNVDEAGQISWDDAMPVPTMLLTESKHDSLLTFLDTKIKTAETALGQTVQREQPTFAQWQTKTGSAVPFDFKKGLQAHFTFDKLVNGKFLNAVSRKDTGKVLDPVLVPGKNGNAFESNGDDILTLGDVGIFNRSQPFTIGVWVNIPGDVNKAALVHKGNGDILYNFRGYFLNLRDGKAELLMAHTWPYNAIIRIGKQVLPKEKWIQLTMTYDGSSKASGLRLFVDGQEAALVTEKDNLYKDILFKGKQTGLMVGADMRGPGFKKGSFDDLVVYNRALSPPEILALVQGNPVVTGMDGNRLKEYYFSTVSPTYQQQNAELQKLRAERNRVVEEVPEIMVMEEMKTPRPTHLLKRGVYDAPGERVQPDVPASILPFPKEYPKNRLGLAKWLLHPDNPLTARVVVNRYWQTYFGTGLVKSADNFGNQGNLPTHPELLDWLAVQFRDSGWNVKAMQKLIVMSATYRQSSRGRPDLLKKDPENTWLARGPLYRLTAEMIRDNALASSGLLSGRLGGESVKPYQPEGLWAVNNTTYEQDTGEKLYRRSLYTFWRRTNPPPSMNTFDAPSRSYCVVQRQKTSTPLQALVLLNDPQFVEAAKVVAVRSFEQYKTTPDRLMQVFQLLTSRKPVGKELAILTKLYEQEYQKFKQNPAKMQGWLQAGEYKLASTAERPALAAGAVVASTVMNSEAFITKH</sequence>
<keyword evidence="2" id="KW-1015">Disulfide bond</keyword>
<dbReference type="InterPro" id="IPR011429">
    <property type="entry name" value="Cyt_c_Planctomycete-type"/>
</dbReference>
<evidence type="ECO:0000313" key="4">
    <source>
        <dbReference type="EMBL" id="MFC5412693.1"/>
    </source>
</evidence>
<reference evidence="5" key="1">
    <citation type="journal article" date="2019" name="Int. J. Syst. Evol. Microbiol.">
        <title>The Global Catalogue of Microorganisms (GCM) 10K type strain sequencing project: providing services to taxonomists for standard genome sequencing and annotation.</title>
        <authorList>
            <consortium name="The Broad Institute Genomics Platform"/>
            <consortium name="The Broad Institute Genome Sequencing Center for Infectious Disease"/>
            <person name="Wu L."/>
            <person name="Ma J."/>
        </authorList>
    </citation>
    <scope>NUCLEOTIDE SEQUENCE [LARGE SCALE GENOMIC DNA]</scope>
    <source>
        <strain evidence="5">CCUG 55250</strain>
    </source>
</reference>
<dbReference type="Pfam" id="PF07583">
    <property type="entry name" value="PSCyt2"/>
    <property type="match status" value="1"/>
</dbReference>
<keyword evidence="1" id="KW-0732">Signal</keyword>
<evidence type="ECO:0000256" key="1">
    <source>
        <dbReference type="ARBA" id="ARBA00022729"/>
    </source>
</evidence>
<dbReference type="SUPFAM" id="SSF49899">
    <property type="entry name" value="Concanavalin A-like lectins/glucanases"/>
    <property type="match status" value="1"/>
</dbReference>
<name>A0ABW0IGS2_9BACT</name>
<dbReference type="Pfam" id="PF13385">
    <property type="entry name" value="Laminin_G_3"/>
    <property type="match status" value="1"/>
</dbReference>
<dbReference type="InterPro" id="IPR011444">
    <property type="entry name" value="DUF1549"/>
</dbReference>
<dbReference type="PANTHER" id="PTHR35889">
    <property type="entry name" value="CYCLOINULO-OLIGOSACCHARIDE FRUCTANOTRANSFERASE-RELATED"/>
    <property type="match status" value="1"/>
</dbReference>
<organism evidence="4 5">
    <name type="scientific">Larkinella bovis</name>
    <dbReference type="NCBI Taxonomy" id="683041"/>
    <lineage>
        <taxon>Bacteria</taxon>
        <taxon>Pseudomonadati</taxon>
        <taxon>Bacteroidota</taxon>
        <taxon>Cytophagia</taxon>
        <taxon>Cytophagales</taxon>
        <taxon>Spirosomataceae</taxon>
        <taxon>Larkinella</taxon>
    </lineage>
</organism>